<protein>
    <submittedName>
        <fullName evidence="2">Uncharacterized protein</fullName>
    </submittedName>
</protein>
<keyword evidence="3" id="KW-1185">Reference proteome</keyword>
<accession>A0A2T7EM89</accession>
<sequence length="70" mass="7873">MLYSARNCLGIHPIVSLVLYAPLLTTQAMKLLIDESGNPSQIGKDWKDLELIQFVDIKTCIERQDDGVQL</sequence>
<reference evidence="2 3" key="1">
    <citation type="submission" date="2018-04" db="EMBL/GenBank/DDBJ databases">
        <title>WGS assembly of Panicum hallii var. hallii HAL2.</title>
        <authorList>
            <person name="Lovell J."/>
            <person name="Jenkins J."/>
            <person name="Lowry D."/>
            <person name="Mamidi S."/>
            <person name="Sreedasyam A."/>
            <person name="Weng X."/>
            <person name="Barry K."/>
            <person name="Bonette J."/>
            <person name="Campitelli B."/>
            <person name="Daum C."/>
            <person name="Gordon S."/>
            <person name="Gould B."/>
            <person name="Lipzen A."/>
            <person name="MacQueen A."/>
            <person name="Palacio-Mejia J."/>
            <person name="Plott C."/>
            <person name="Shakirov E."/>
            <person name="Shu S."/>
            <person name="Yoshinaga Y."/>
            <person name="Zane M."/>
            <person name="Rokhsar D."/>
            <person name="Grimwood J."/>
            <person name="Schmutz J."/>
            <person name="Juenger T."/>
        </authorList>
    </citation>
    <scope>NUCLEOTIDE SEQUENCE [LARGE SCALE GENOMIC DNA]</scope>
    <source>
        <strain evidence="3">cv. HAL2</strain>
    </source>
</reference>
<evidence type="ECO:0000256" key="1">
    <source>
        <dbReference type="SAM" id="SignalP"/>
    </source>
</evidence>
<proteinExistence type="predicted"/>
<feature type="chain" id="PRO_5015651023" evidence="1">
    <location>
        <begin position="29"/>
        <end position="70"/>
    </location>
</feature>
<organism evidence="2 3">
    <name type="scientific">Panicum hallii var. hallii</name>
    <dbReference type="NCBI Taxonomy" id="1504633"/>
    <lineage>
        <taxon>Eukaryota</taxon>
        <taxon>Viridiplantae</taxon>
        <taxon>Streptophyta</taxon>
        <taxon>Embryophyta</taxon>
        <taxon>Tracheophyta</taxon>
        <taxon>Spermatophyta</taxon>
        <taxon>Magnoliopsida</taxon>
        <taxon>Liliopsida</taxon>
        <taxon>Poales</taxon>
        <taxon>Poaceae</taxon>
        <taxon>PACMAD clade</taxon>
        <taxon>Panicoideae</taxon>
        <taxon>Panicodae</taxon>
        <taxon>Paniceae</taxon>
        <taxon>Panicinae</taxon>
        <taxon>Panicum</taxon>
        <taxon>Panicum sect. Panicum</taxon>
    </lineage>
</organism>
<gene>
    <name evidence="2" type="ORF">GQ55_2G069000</name>
</gene>
<name>A0A2T7EM89_9POAL</name>
<dbReference type="Gramene" id="PUZ68941">
    <property type="protein sequence ID" value="PUZ68941"/>
    <property type="gene ID" value="GQ55_2G069000"/>
</dbReference>
<evidence type="ECO:0000313" key="2">
    <source>
        <dbReference type="EMBL" id="PUZ68941.1"/>
    </source>
</evidence>
<dbReference type="AlphaFoldDB" id="A0A2T7EM89"/>
<evidence type="ECO:0000313" key="3">
    <source>
        <dbReference type="Proteomes" id="UP000244336"/>
    </source>
</evidence>
<keyword evidence="1" id="KW-0732">Signal</keyword>
<dbReference type="Proteomes" id="UP000244336">
    <property type="component" value="Chromosome 2"/>
</dbReference>
<feature type="signal peptide" evidence="1">
    <location>
        <begin position="1"/>
        <end position="28"/>
    </location>
</feature>
<dbReference type="EMBL" id="CM009750">
    <property type="protein sequence ID" value="PUZ68941.1"/>
    <property type="molecule type" value="Genomic_DNA"/>
</dbReference>